<feature type="transmembrane region" description="Helical" evidence="1">
    <location>
        <begin position="22"/>
        <end position="51"/>
    </location>
</feature>
<keyword evidence="1" id="KW-1133">Transmembrane helix</keyword>
<feature type="transmembrane region" description="Helical" evidence="1">
    <location>
        <begin position="57"/>
        <end position="75"/>
    </location>
</feature>
<dbReference type="InterPro" id="IPR036890">
    <property type="entry name" value="HATPase_C_sf"/>
</dbReference>
<proteinExistence type="predicted"/>
<dbReference type="GO" id="GO:0016301">
    <property type="term" value="F:kinase activity"/>
    <property type="evidence" value="ECO:0007669"/>
    <property type="project" value="UniProtKB-KW"/>
</dbReference>
<gene>
    <name evidence="2" type="ORF">BCAL_0318</name>
</gene>
<keyword evidence="1" id="KW-0472">Membrane</keyword>
<name>A0A087AD61_9BIFI</name>
<accession>A0A087AD61</accession>
<dbReference type="Gene3D" id="3.30.565.10">
    <property type="entry name" value="Histidine kinase-like ATPase, C-terminal domain"/>
    <property type="match status" value="1"/>
</dbReference>
<dbReference type="eggNOG" id="COG4585">
    <property type="taxonomic scope" value="Bacteria"/>
</dbReference>
<evidence type="ECO:0000313" key="2">
    <source>
        <dbReference type="EMBL" id="KFI56711.1"/>
    </source>
</evidence>
<evidence type="ECO:0000256" key="1">
    <source>
        <dbReference type="SAM" id="Phobius"/>
    </source>
</evidence>
<sequence length="363" mass="40883">MLLHIVDWSNSINPPTSEHVKYAVILVLLIALPFYPFITSFFILATCIVFYGSTDSYWLSSYPFLLSITIIAFHWGKIATSLIFIAAAQSLLILEQISPFVVIQTAIQGIPYILQPISMAWCVGTLLRYGLNQARQQSIMQEKEAQRKNQLALLHILHDSIANDLVYAILEIRKLNSQSNESQNNYLSSVTETLESVLEQLRSQVILPLREQVFQSEQCSSDIQIIQSTPATRIRRTNLTIARQLHECGFKGHPQFIGDANGLDTAHVLFIINCIRELGGNILKHGSPEEYALSVEITDDSIIVLSSNRVSTDQMQMNQHQSDNGLTLLRNDIYSFGGFISYAIDGNEWTIYIEVPTTTTQRS</sequence>
<dbReference type="OrthoDB" id="3233348at2"/>
<dbReference type="Proteomes" id="UP000029072">
    <property type="component" value="Unassembled WGS sequence"/>
</dbReference>
<evidence type="ECO:0000313" key="3">
    <source>
        <dbReference type="Proteomes" id="UP000029072"/>
    </source>
</evidence>
<keyword evidence="2" id="KW-0418">Kinase</keyword>
<protein>
    <submittedName>
        <fullName evidence="2">Signal transduction histidine kinase</fullName>
    </submittedName>
</protein>
<comment type="caution">
    <text evidence="2">The sequence shown here is derived from an EMBL/GenBank/DDBJ whole genome shotgun (WGS) entry which is preliminary data.</text>
</comment>
<keyword evidence="2" id="KW-0808">Transferase</keyword>
<dbReference type="EMBL" id="JGYS01000001">
    <property type="protein sequence ID" value="KFI56711.1"/>
    <property type="molecule type" value="Genomic_DNA"/>
</dbReference>
<dbReference type="AlphaFoldDB" id="A0A087AD61"/>
<organism evidence="2 3">
    <name type="scientific">Bifidobacterium callitrichos DSM 23973</name>
    <dbReference type="NCBI Taxonomy" id="1437609"/>
    <lineage>
        <taxon>Bacteria</taxon>
        <taxon>Bacillati</taxon>
        <taxon>Actinomycetota</taxon>
        <taxon>Actinomycetes</taxon>
        <taxon>Bifidobacteriales</taxon>
        <taxon>Bifidobacteriaceae</taxon>
        <taxon>Bifidobacterium</taxon>
    </lineage>
</organism>
<dbReference type="RefSeq" id="WP_152600276.1">
    <property type="nucleotide sequence ID" value="NZ_JDUV01000001.1"/>
</dbReference>
<reference evidence="2 3" key="1">
    <citation type="submission" date="2014-03" db="EMBL/GenBank/DDBJ databases">
        <title>Genomics of Bifidobacteria.</title>
        <authorList>
            <person name="Ventura M."/>
            <person name="Milani C."/>
            <person name="Lugli G.A."/>
        </authorList>
    </citation>
    <scope>NUCLEOTIDE SEQUENCE [LARGE SCALE GENOMIC DNA]</scope>
    <source>
        <strain evidence="2 3">DSM 23973</strain>
    </source>
</reference>
<keyword evidence="1" id="KW-0812">Transmembrane</keyword>